<proteinExistence type="predicted"/>
<accession>A0A9P8BY08</accession>
<sequence>MLGRLRRLTATLYIFAQSSIQLAMGEQIQANAGSSDQRKIIMLYQMLELKLPVQHNMFSNGLEDTFCHQVIDALVSSQFPARSTTYSVDWANGEARGSRKRRGHGYRPDACIKKHGRQIAFLEVKPPGDSHTAKEYLWDYWNLANYTKDAIDMSLQEGYPIVKAAAVQLFSKRTKRTNV</sequence>
<name>A0A9P8BY08_9FUNG</name>
<feature type="chain" id="PRO_5040125689" description="VRR-NUC domain-containing protein" evidence="1">
    <location>
        <begin position="26"/>
        <end position="179"/>
    </location>
</feature>
<organism evidence="2 3">
    <name type="scientific">Linnemannia hyalina</name>
    <dbReference type="NCBI Taxonomy" id="64524"/>
    <lineage>
        <taxon>Eukaryota</taxon>
        <taxon>Fungi</taxon>
        <taxon>Fungi incertae sedis</taxon>
        <taxon>Mucoromycota</taxon>
        <taxon>Mortierellomycotina</taxon>
        <taxon>Mortierellomycetes</taxon>
        <taxon>Mortierellales</taxon>
        <taxon>Mortierellaceae</taxon>
        <taxon>Linnemannia</taxon>
    </lineage>
</organism>
<reference evidence="2" key="1">
    <citation type="submission" date="2021-06" db="EMBL/GenBank/DDBJ databases">
        <title>Genome Sequence of Mortierella hyaline Strain SCG-10, a Cold-Adapted, Nitrate-Reducing Fungus Isolated from Soil in Minnesota, USA.</title>
        <authorList>
            <person name="Aldossari N."/>
        </authorList>
    </citation>
    <scope>NUCLEOTIDE SEQUENCE</scope>
    <source>
        <strain evidence="2">SCG-10</strain>
    </source>
</reference>
<evidence type="ECO:0000256" key="1">
    <source>
        <dbReference type="SAM" id="SignalP"/>
    </source>
</evidence>
<dbReference type="AlphaFoldDB" id="A0A9P8BY08"/>
<evidence type="ECO:0008006" key="4">
    <source>
        <dbReference type="Google" id="ProtNLM"/>
    </source>
</evidence>
<evidence type="ECO:0000313" key="3">
    <source>
        <dbReference type="Proteomes" id="UP000707451"/>
    </source>
</evidence>
<protein>
    <recommendedName>
        <fullName evidence="4">VRR-NUC domain-containing protein</fullName>
    </recommendedName>
</protein>
<feature type="signal peptide" evidence="1">
    <location>
        <begin position="1"/>
        <end position="25"/>
    </location>
</feature>
<gene>
    <name evidence="2" type="ORF">KI688_006017</name>
</gene>
<dbReference type="EMBL" id="JAHRHY010000002">
    <property type="protein sequence ID" value="KAG9071801.1"/>
    <property type="molecule type" value="Genomic_DNA"/>
</dbReference>
<dbReference type="Proteomes" id="UP000707451">
    <property type="component" value="Unassembled WGS sequence"/>
</dbReference>
<keyword evidence="1" id="KW-0732">Signal</keyword>
<keyword evidence="3" id="KW-1185">Reference proteome</keyword>
<comment type="caution">
    <text evidence="2">The sequence shown here is derived from an EMBL/GenBank/DDBJ whole genome shotgun (WGS) entry which is preliminary data.</text>
</comment>
<evidence type="ECO:0000313" key="2">
    <source>
        <dbReference type="EMBL" id="KAG9071801.1"/>
    </source>
</evidence>
<dbReference type="OrthoDB" id="2424341at2759"/>